<keyword evidence="6" id="KW-0479">Metal-binding</keyword>
<dbReference type="SMART" id="SM00471">
    <property type="entry name" value="HDc"/>
    <property type="match status" value="1"/>
</dbReference>
<dbReference type="Pfam" id="PF13023">
    <property type="entry name" value="HD_3"/>
    <property type="match status" value="1"/>
</dbReference>
<feature type="domain" description="HD/PDEase" evidence="8">
    <location>
        <begin position="33"/>
        <end position="151"/>
    </location>
</feature>
<dbReference type="InterPro" id="IPR003607">
    <property type="entry name" value="HD/PDEase_dom"/>
</dbReference>
<evidence type="ECO:0000259" key="8">
    <source>
        <dbReference type="SMART" id="SM00471"/>
    </source>
</evidence>
<name>A0A923HQN5_9BURK</name>
<comment type="subunit">
    <text evidence="4">Homodimer.</text>
</comment>
<dbReference type="Proteomes" id="UP000627446">
    <property type="component" value="Unassembled WGS sequence"/>
</dbReference>
<evidence type="ECO:0000313" key="10">
    <source>
        <dbReference type="Proteomes" id="UP000627446"/>
    </source>
</evidence>
<evidence type="ECO:0000256" key="2">
    <source>
        <dbReference type="ARBA" id="ARBA00001936"/>
    </source>
</evidence>
<gene>
    <name evidence="9" type="ORF">H8K36_15490</name>
</gene>
<dbReference type="AlphaFoldDB" id="A0A923HQN5"/>
<keyword evidence="10" id="KW-1185">Reference proteome</keyword>
<comment type="catalytic activity">
    <reaction evidence="1">
        <text>a 2'-deoxyribonucleoside 5'-phosphate + H2O = a 2'-deoxyribonucleoside + phosphate</text>
        <dbReference type="Rhea" id="RHEA:36167"/>
        <dbReference type="ChEBI" id="CHEBI:15377"/>
        <dbReference type="ChEBI" id="CHEBI:18274"/>
        <dbReference type="ChEBI" id="CHEBI:43474"/>
        <dbReference type="ChEBI" id="CHEBI:65317"/>
        <dbReference type="EC" id="3.1.3.89"/>
    </reaction>
</comment>
<evidence type="ECO:0000256" key="7">
    <source>
        <dbReference type="ARBA" id="ARBA00022801"/>
    </source>
</evidence>
<dbReference type="Gene3D" id="1.10.3210.10">
    <property type="entry name" value="Hypothetical protein af1432"/>
    <property type="match status" value="1"/>
</dbReference>
<organism evidence="9 10">
    <name type="scientific">Undibacterium nitidum</name>
    <dbReference type="NCBI Taxonomy" id="2762298"/>
    <lineage>
        <taxon>Bacteria</taxon>
        <taxon>Pseudomonadati</taxon>
        <taxon>Pseudomonadota</taxon>
        <taxon>Betaproteobacteria</taxon>
        <taxon>Burkholderiales</taxon>
        <taxon>Oxalobacteraceae</taxon>
        <taxon>Undibacterium</taxon>
    </lineage>
</organism>
<dbReference type="InterPro" id="IPR006674">
    <property type="entry name" value="HD_domain"/>
</dbReference>
<dbReference type="PANTHER" id="PTHR11845">
    <property type="entry name" value="5'-DEOXYNUCLEOTIDASE HDDC2"/>
    <property type="match status" value="1"/>
</dbReference>
<keyword evidence="7" id="KW-0378">Hydrolase</keyword>
<evidence type="ECO:0000256" key="3">
    <source>
        <dbReference type="ARBA" id="ARBA00001941"/>
    </source>
</evidence>
<reference evidence="9" key="1">
    <citation type="submission" date="2020-08" db="EMBL/GenBank/DDBJ databases">
        <title>Novel species isolated from subtropical streams in China.</title>
        <authorList>
            <person name="Lu H."/>
        </authorList>
    </citation>
    <scope>NUCLEOTIDE SEQUENCE</scope>
    <source>
        <strain evidence="9">LX22W</strain>
    </source>
</reference>
<comment type="cofactor">
    <cofactor evidence="2">
        <name>Mn(2+)</name>
        <dbReference type="ChEBI" id="CHEBI:29035"/>
    </cofactor>
</comment>
<evidence type="ECO:0000313" key="9">
    <source>
        <dbReference type="EMBL" id="MBC3882793.1"/>
    </source>
</evidence>
<comment type="cofactor">
    <cofactor evidence="3">
        <name>Co(2+)</name>
        <dbReference type="ChEBI" id="CHEBI:48828"/>
    </cofactor>
</comment>
<dbReference type="RefSeq" id="WP_186917374.1">
    <property type="nucleotide sequence ID" value="NZ_JACOFZ010000007.1"/>
</dbReference>
<protein>
    <recommendedName>
        <fullName evidence="5">5'-deoxynucleotidase</fullName>
        <ecNumber evidence="5">3.1.3.89</ecNumber>
    </recommendedName>
</protein>
<dbReference type="InterPro" id="IPR039356">
    <property type="entry name" value="YfbR/HDDC2"/>
</dbReference>
<dbReference type="GO" id="GO:0005737">
    <property type="term" value="C:cytoplasm"/>
    <property type="evidence" value="ECO:0007669"/>
    <property type="project" value="TreeGrafter"/>
</dbReference>
<accession>A0A923HQN5</accession>
<evidence type="ECO:0000256" key="6">
    <source>
        <dbReference type="ARBA" id="ARBA00022723"/>
    </source>
</evidence>
<dbReference type="GO" id="GO:0046872">
    <property type="term" value="F:metal ion binding"/>
    <property type="evidence" value="ECO:0007669"/>
    <property type="project" value="UniProtKB-KW"/>
</dbReference>
<dbReference type="EMBL" id="JACOFZ010000007">
    <property type="protein sequence ID" value="MBC3882793.1"/>
    <property type="molecule type" value="Genomic_DNA"/>
</dbReference>
<dbReference type="PANTHER" id="PTHR11845:SF13">
    <property type="entry name" value="5'-DEOXYNUCLEOTIDASE HDDC2"/>
    <property type="match status" value="1"/>
</dbReference>
<dbReference type="SUPFAM" id="SSF109604">
    <property type="entry name" value="HD-domain/PDEase-like"/>
    <property type="match status" value="1"/>
</dbReference>
<evidence type="ECO:0000256" key="1">
    <source>
        <dbReference type="ARBA" id="ARBA00001638"/>
    </source>
</evidence>
<sequence>MQTNPLIQRLTFLSEIDRLKSVIRQSPILDQSRKENSAEHSWHVAMFALLLQDYASSSVNIERVIKMLLIHDVVEVDVGDTPIHGGSSPDEQHYLETQAANRLFGLLPKEQAAELLALWHEFEEAQSEDALFAKALDRIQPLLANVSTGGGTWTESNVTLEQVLQRYGPTIERGCPALWSICKQLSEEHFAISKHPTTTTTSTSMK</sequence>
<evidence type="ECO:0000256" key="5">
    <source>
        <dbReference type="ARBA" id="ARBA00012964"/>
    </source>
</evidence>
<proteinExistence type="predicted"/>
<comment type="caution">
    <text evidence="9">The sequence shown here is derived from an EMBL/GenBank/DDBJ whole genome shotgun (WGS) entry which is preliminary data.</text>
</comment>
<dbReference type="GO" id="GO:0002953">
    <property type="term" value="F:5'-deoxynucleotidase activity"/>
    <property type="evidence" value="ECO:0007669"/>
    <property type="project" value="UniProtKB-EC"/>
</dbReference>
<dbReference type="EC" id="3.1.3.89" evidence="5"/>
<evidence type="ECO:0000256" key="4">
    <source>
        <dbReference type="ARBA" id="ARBA00011738"/>
    </source>
</evidence>